<reference evidence="2" key="1">
    <citation type="journal article" date="2014" name="Int. J. Syst. Evol. Microbiol.">
        <title>Complete genome sequence of Corynebacterium casei LMG S-19264T (=DSM 44701T), isolated from a smear-ripened cheese.</title>
        <authorList>
            <consortium name="US DOE Joint Genome Institute (JGI-PGF)"/>
            <person name="Walter F."/>
            <person name="Albersmeier A."/>
            <person name="Kalinowski J."/>
            <person name="Ruckert C."/>
        </authorList>
    </citation>
    <scope>NUCLEOTIDE SEQUENCE</scope>
    <source>
        <strain evidence="2">KCTC 23714</strain>
    </source>
</reference>
<feature type="transmembrane region" description="Helical" evidence="1">
    <location>
        <begin position="236"/>
        <end position="261"/>
    </location>
</feature>
<keyword evidence="1" id="KW-0812">Transmembrane</keyword>
<sequence length="579" mass="61525">MMERATRQRMTMATVGGLAGLSFYALSEVLERHWLPERPALVLIAFAVVFTFAVLGMAGPVRLGRASLVAAPLAVAVALLLGWASQRYDSVSSMFDQPIPVLSALVLIFVPLPFLVAALLGRWRDYPLLFAEAWTIVIRYASAWLFVGLVYLLLFLSDLLLSMVGVTAIATLMDLGAVSSALTGAMLGLGIAVVDELSDAVSPYLVLRLLRLLLPPVLLVLLVFLVALAIGGVDRLFGALSAAVTLLGITAIGATLVTSALDKSDATATRSILILTSARIMAGLLILPAALGTWAVWLRAVQYGWTPDRIFAACVAGLGLGYGGLYLLAVLRGQGWAGRIRQANVTMALVLLALAVALLTPILNAEALATQSQIARLDSGRITADQLDVQGLAEWGRPGAAALAELERRAQEPGQEALAARLAARGRPAETEARAASDLRQDLAVALPLRPVEATDLRDAVLASLTALELEDWLRLCRAGATGGVQPCVMMTADFIPQFPGPEVLVLLRESDGWLRMEAFGMADGQIQRRQVVNLGATLPQGDTALSLLHQLQSQAVPQLAPVPLNALQMPDLNLMMVP</sequence>
<feature type="transmembrane region" description="Helical" evidence="1">
    <location>
        <begin position="343"/>
        <end position="363"/>
    </location>
</feature>
<feature type="transmembrane region" description="Helical" evidence="1">
    <location>
        <begin position="273"/>
        <end position="298"/>
    </location>
</feature>
<proteinExistence type="predicted"/>
<feature type="transmembrane region" description="Helical" evidence="1">
    <location>
        <begin position="160"/>
        <end position="193"/>
    </location>
</feature>
<comment type="caution">
    <text evidence="2">The sequence shown here is derived from an EMBL/GenBank/DDBJ whole genome shotgun (WGS) entry which is preliminary data.</text>
</comment>
<reference evidence="2" key="2">
    <citation type="submission" date="2020-09" db="EMBL/GenBank/DDBJ databases">
        <authorList>
            <person name="Sun Q."/>
            <person name="Kim S."/>
        </authorList>
    </citation>
    <scope>NUCLEOTIDE SEQUENCE</scope>
    <source>
        <strain evidence="2">KCTC 23714</strain>
    </source>
</reference>
<feature type="transmembrane region" description="Helical" evidence="1">
    <location>
        <begin position="98"/>
        <end position="121"/>
    </location>
</feature>
<evidence type="ECO:0000313" key="2">
    <source>
        <dbReference type="EMBL" id="GGW37270.1"/>
    </source>
</evidence>
<gene>
    <name evidence="2" type="ORF">GCM10011452_27060</name>
</gene>
<feature type="transmembrane region" description="Helical" evidence="1">
    <location>
        <begin position="310"/>
        <end position="331"/>
    </location>
</feature>
<dbReference type="Proteomes" id="UP000628984">
    <property type="component" value="Unassembled WGS sequence"/>
</dbReference>
<feature type="transmembrane region" description="Helical" evidence="1">
    <location>
        <begin position="133"/>
        <end position="154"/>
    </location>
</feature>
<feature type="transmembrane region" description="Helical" evidence="1">
    <location>
        <begin position="205"/>
        <end position="230"/>
    </location>
</feature>
<dbReference type="RefSeq" id="WP_189634418.1">
    <property type="nucleotide sequence ID" value="NZ_BMYQ01000009.1"/>
</dbReference>
<name>A0A918IXC2_9RHOB</name>
<protein>
    <submittedName>
        <fullName evidence="2">DUF4153 domain-containing protein</fullName>
    </submittedName>
</protein>
<feature type="transmembrane region" description="Helical" evidence="1">
    <location>
        <begin position="43"/>
        <end position="61"/>
    </location>
</feature>
<evidence type="ECO:0000256" key="1">
    <source>
        <dbReference type="SAM" id="Phobius"/>
    </source>
</evidence>
<evidence type="ECO:0000313" key="3">
    <source>
        <dbReference type="Proteomes" id="UP000628984"/>
    </source>
</evidence>
<keyword evidence="1" id="KW-1133">Transmembrane helix</keyword>
<organism evidence="2 3">
    <name type="scientific">Gemmobacter lanyuensis</name>
    <dbReference type="NCBI Taxonomy" id="1054497"/>
    <lineage>
        <taxon>Bacteria</taxon>
        <taxon>Pseudomonadati</taxon>
        <taxon>Pseudomonadota</taxon>
        <taxon>Alphaproteobacteria</taxon>
        <taxon>Rhodobacterales</taxon>
        <taxon>Paracoccaceae</taxon>
        <taxon>Gemmobacter</taxon>
    </lineage>
</organism>
<feature type="transmembrane region" description="Helical" evidence="1">
    <location>
        <begin position="68"/>
        <end position="86"/>
    </location>
</feature>
<dbReference type="EMBL" id="BMYQ01000009">
    <property type="protein sequence ID" value="GGW37270.1"/>
    <property type="molecule type" value="Genomic_DNA"/>
</dbReference>
<accession>A0A918IXC2</accession>
<keyword evidence="3" id="KW-1185">Reference proteome</keyword>
<keyword evidence="1" id="KW-0472">Membrane</keyword>
<dbReference type="AlphaFoldDB" id="A0A918IXC2"/>